<proteinExistence type="predicted"/>
<dbReference type="VEuPathDB" id="FungiDB:PCH_Pc21g03890"/>
<protein>
    <submittedName>
        <fullName evidence="1">Uncharacterized protein</fullName>
    </submittedName>
</protein>
<dbReference type="AlphaFoldDB" id="B6HLJ2"/>
<evidence type="ECO:0000313" key="2">
    <source>
        <dbReference type="Proteomes" id="UP000000724"/>
    </source>
</evidence>
<dbReference type="EMBL" id="AM920436">
    <property type="protein sequence ID" value="CAP95286.1"/>
    <property type="molecule type" value="Genomic_DNA"/>
</dbReference>
<reference evidence="1 2" key="1">
    <citation type="journal article" date="2008" name="Nat. Biotechnol.">
        <title>Genome sequencing and analysis of the filamentous fungus Penicillium chrysogenum.</title>
        <authorList>
            <person name="van den Berg M.A."/>
            <person name="Albang R."/>
            <person name="Albermann K."/>
            <person name="Badger J.H."/>
            <person name="Daran J.-M."/>
            <person name="Driessen A.J.M."/>
            <person name="Garcia-Estrada C."/>
            <person name="Fedorova N.D."/>
            <person name="Harris D.M."/>
            <person name="Heijne W.H.M."/>
            <person name="Joardar V.S."/>
            <person name="Kiel J.A.K.W."/>
            <person name="Kovalchuk A."/>
            <person name="Martin J.F."/>
            <person name="Nierman W.C."/>
            <person name="Nijland J.G."/>
            <person name="Pronk J.T."/>
            <person name="Roubos J.A."/>
            <person name="van der Klei I.J."/>
            <person name="van Peij N.N.M.E."/>
            <person name="Veenhuis M."/>
            <person name="von Doehren H."/>
            <person name="Wagner C."/>
            <person name="Wortman J.R."/>
            <person name="Bovenberg R.A.L."/>
        </authorList>
    </citation>
    <scope>NUCLEOTIDE SEQUENCE [LARGE SCALE GENOMIC DNA]</scope>
    <source>
        <strain evidence="2">ATCC 28089 / DSM 1075 / NRRL 1951 / Wisconsin 54-1255</strain>
    </source>
</reference>
<dbReference type="HOGENOM" id="CLU_1326778_0_0_1"/>
<evidence type="ECO:0000313" key="1">
    <source>
        <dbReference type="EMBL" id="CAP95286.1"/>
    </source>
</evidence>
<name>B6HLJ2_PENRW</name>
<dbReference type="Proteomes" id="UP000000724">
    <property type="component" value="Contig Pc00c21"/>
</dbReference>
<gene>
    <name evidence="1" type="ORF">Pc21g03890</name>
    <name evidence="1" type="ORF">PCH_Pc21g03890</name>
</gene>
<sequence length="207" mass="24001">MPIAHFANCSPYGLTMPRLRCREETFHFTPLPNYTDSWLSYKNKRYHGDRSKHKNEYPYVFYARRGARTGVLPSIRSVLWIKNDLRFIDLRSSGRGVRRDRSVSSISEEAEEAQITAALRLVYLDYSSDRRYKSLDLDDWLEDSMQIQQTSRSLRRRSVNNSPLHPAATSLQICPILFVTFGFNLIGKARHSIYLGVPSLEDLHDGQ</sequence>
<organism evidence="1 2">
    <name type="scientific">Penicillium rubens (strain ATCC 28089 / DSM 1075 / NRRL 1951 / Wisconsin 54-1255)</name>
    <name type="common">Penicillium chrysogenum</name>
    <dbReference type="NCBI Taxonomy" id="500485"/>
    <lineage>
        <taxon>Eukaryota</taxon>
        <taxon>Fungi</taxon>
        <taxon>Dikarya</taxon>
        <taxon>Ascomycota</taxon>
        <taxon>Pezizomycotina</taxon>
        <taxon>Eurotiomycetes</taxon>
        <taxon>Eurotiomycetidae</taxon>
        <taxon>Eurotiales</taxon>
        <taxon>Aspergillaceae</taxon>
        <taxon>Penicillium</taxon>
        <taxon>Penicillium chrysogenum species complex</taxon>
    </lineage>
</organism>
<keyword evidence="2" id="KW-1185">Reference proteome</keyword>
<accession>B6HLJ2</accession>